<evidence type="ECO:0008006" key="9">
    <source>
        <dbReference type="Google" id="ProtNLM"/>
    </source>
</evidence>
<evidence type="ECO:0000256" key="2">
    <source>
        <dbReference type="ARBA" id="ARBA00022475"/>
    </source>
</evidence>
<dbReference type="RefSeq" id="WP_284258117.1">
    <property type="nucleotide sequence ID" value="NZ_BSOS01000065.1"/>
</dbReference>
<evidence type="ECO:0000256" key="5">
    <source>
        <dbReference type="ARBA" id="ARBA00023136"/>
    </source>
</evidence>
<feature type="transmembrane region" description="Helical" evidence="6">
    <location>
        <begin position="37"/>
        <end position="59"/>
    </location>
</feature>
<dbReference type="Proteomes" id="UP001156641">
    <property type="component" value="Unassembled WGS sequence"/>
</dbReference>
<organism evidence="7 8">
    <name type="scientific">Acidocella aquatica</name>
    <dbReference type="NCBI Taxonomy" id="1922313"/>
    <lineage>
        <taxon>Bacteria</taxon>
        <taxon>Pseudomonadati</taxon>
        <taxon>Pseudomonadota</taxon>
        <taxon>Alphaproteobacteria</taxon>
        <taxon>Acetobacterales</taxon>
        <taxon>Acidocellaceae</taxon>
        <taxon>Acidocella</taxon>
    </lineage>
</organism>
<dbReference type="PANTHER" id="PTHR30213:SF0">
    <property type="entry name" value="UPF0761 MEMBRANE PROTEIN YIHY"/>
    <property type="match status" value="1"/>
</dbReference>
<keyword evidence="4 6" id="KW-1133">Transmembrane helix</keyword>
<evidence type="ECO:0000256" key="3">
    <source>
        <dbReference type="ARBA" id="ARBA00022692"/>
    </source>
</evidence>
<keyword evidence="3 6" id="KW-0812">Transmembrane</keyword>
<feature type="transmembrane region" description="Helical" evidence="6">
    <location>
        <begin position="257"/>
        <end position="276"/>
    </location>
</feature>
<keyword evidence="2" id="KW-1003">Cell membrane</keyword>
<comment type="subcellular location">
    <subcellularLocation>
        <location evidence="1">Cell membrane</location>
        <topology evidence="1">Multi-pass membrane protein</topology>
    </subcellularLocation>
</comment>
<feature type="transmembrane region" description="Helical" evidence="6">
    <location>
        <begin position="180"/>
        <end position="201"/>
    </location>
</feature>
<feature type="transmembrane region" description="Helical" evidence="6">
    <location>
        <begin position="142"/>
        <end position="174"/>
    </location>
</feature>
<feature type="transmembrane region" description="Helical" evidence="6">
    <location>
        <begin position="213"/>
        <end position="237"/>
    </location>
</feature>
<dbReference type="Pfam" id="PF03631">
    <property type="entry name" value="Virul_fac_BrkB"/>
    <property type="match status" value="1"/>
</dbReference>
<evidence type="ECO:0000256" key="6">
    <source>
        <dbReference type="SAM" id="Phobius"/>
    </source>
</evidence>
<evidence type="ECO:0000313" key="8">
    <source>
        <dbReference type="Proteomes" id="UP001156641"/>
    </source>
</evidence>
<dbReference type="PANTHER" id="PTHR30213">
    <property type="entry name" value="INNER MEMBRANE PROTEIN YHJD"/>
    <property type="match status" value="1"/>
</dbReference>
<feature type="transmembrane region" description="Helical" evidence="6">
    <location>
        <begin position="94"/>
        <end position="112"/>
    </location>
</feature>
<comment type="caution">
    <text evidence="7">The sequence shown here is derived from an EMBL/GenBank/DDBJ whole genome shotgun (WGS) entry which is preliminary data.</text>
</comment>
<dbReference type="InterPro" id="IPR017039">
    <property type="entry name" value="Virul_fac_BrkB"/>
</dbReference>
<dbReference type="NCBIfam" id="TIGR00765">
    <property type="entry name" value="yihY_not_rbn"/>
    <property type="match status" value="1"/>
</dbReference>
<protein>
    <recommendedName>
        <fullName evidence="9">YihY/virulence factor BrkB family protein</fullName>
    </recommendedName>
</protein>
<evidence type="ECO:0000313" key="7">
    <source>
        <dbReference type="EMBL" id="GLR67385.1"/>
    </source>
</evidence>
<evidence type="ECO:0000256" key="1">
    <source>
        <dbReference type="ARBA" id="ARBA00004651"/>
    </source>
</evidence>
<keyword evidence="8" id="KW-1185">Reference proteome</keyword>
<name>A0ABQ6ABE1_9PROT</name>
<sequence length="288" mass="31130">MIGRILDRAHIPFLRRSFVAAGQATASQRVSLVAAGCAFYATLALFPTITMLISFYGLVYNPDTVQPQLQYLQTFMPPAAFALISDRIQSLVQAPAQGLGLGFGVSLLISFWSSSTGTKSILNALSLAYHEREERGIIRFQLVSLGMTLVAVIGAALAIGLLVFIPVALAFLGLPGDTKIIVNLLSLGAMVLFVLVALGLLYRFGPAGNNRIFYAPGAGIATLLWLLVSWAFGFYVGHFAAYSATYGPLSTLIGLMMWFYLSAYVVLFGAEVNAAMDREWKRQAAREV</sequence>
<evidence type="ECO:0000256" key="4">
    <source>
        <dbReference type="ARBA" id="ARBA00022989"/>
    </source>
</evidence>
<accession>A0ABQ6ABE1</accession>
<reference evidence="8" key="1">
    <citation type="journal article" date="2019" name="Int. J. Syst. Evol. Microbiol.">
        <title>The Global Catalogue of Microorganisms (GCM) 10K type strain sequencing project: providing services to taxonomists for standard genome sequencing and annotation.</title>
        <authorList>
            <consortium name="The Broad Institute Genomics Platform"/>
            <consortium name="The Broad Institute Genome Sequencing Center for Infectious Disease"/>
            <person name="Wu L."/>
            <person name="Ma J."/>
        </authorList>
    </citation>
    <scope>NUCLEOTIDE SEQUENCE [LARGE SCALE GENOMIC DNA]</scope>
    <source>
        <strain evidence="8">NBRC 112502</strain>
    </source>
</reference>
<dbReference type="EMBL" id="BSOS01000065">
    <property type="protein sequence ID" value="GLR67385.1"/>
    <property type="molecule type" value="Genomic_DNA"/>
</dbReference>
<keyword evidence="5 6" id="KW-0472">Membrane</keyword>
<gene>
    <name evidence="7" type="ORF">GCM10010909_20660</name>
</gene>
<dbReference type="PIRSF" id="PIRSF035875">
    <property type="entry name" value="RNase_BN"/>
    <property type="match status" value="1"/>
</dbReference>
<proteinExistence type="predicted"/>